<name>A0AAD6XST3_9AGAR</name>
<feature type="transmembrane region" description="Helical" evidence="2">
    <location>
        <begin position="120"/>
        <end position="141"/>
    </location>
</feature>
<proteinExistence type="predicted"/>
<reference evidence="3" key="1">
    <citation type="submission" date="2023-03" db="EMBL/GenBank/DDBJ databases">
        <title>Massive genome expansion in bonnet fungi (Mycena s.s.) driven by repeated elements and novel gene families across ecological guilds.</title>
        <authorList>
            <consortium name="Lawrence Berkeley National Laboratory"/>
            <person name="Harder C.B."/>
            <person name="Miyauchi S."/>
            <person name="Viragh M."/>
            <person name="Kuo A."/>
            <person name="Thoen E."/>
            <person name="Andreopoulos B."/>
            <person name="Lu D."/>
            <person name="Skrede I."/>
            <person name="Drula E."/>
            <person name="Henrissat B."/>
            <person name="Morin E."/>
            <person name="Kohler A."/>
            <person name="Barry K."/>
            <person name="LaButti K."/>
            <person name="Morin E."/>
            <person name="Salamov A."/>
            <person name="Lipzen A."/>
            <person name="Mereny Z."/>
            <person name="Hegedus B."/>
            <person name="Baldrian P."/>
            <person name="Stursova M."/>
            <person name="Weitz H."/>
            <person name="Taylor A."/>
            <person name="Grigoriev I.V."/>
            <person name="Nagy L.G."/>
            <person name="Martin F."/>
            <person name="Kauserud H."/>
        </authorList>
    </citation>
    <scope>NUCLEOTIDE SEQUENCE</scope>
    <source>
        <strain evidence="3">CBHHK173m</strain>
    </source>
</reference>
<accession>A0AAD6XST3</accession>
<organism evidence="3 4">
    <name type="scientific">Mycena belliarum</name>
    <dbReference type="NCBI Taxonomy" id="1033014"/>
    <lineage>
        <taxon>Eukaryota</taxon>
        <taxon>Fungi</taxon>
        <taxon>Dikarya</taxon>
        <taxon>Basidiomycota</taxon>
        <taxon>Agaricomycotina</taxon>
        <taxon>Agaricomycetes</taxon>
        <taxon>Agaricomycetidae</taxon>
        <taxon>Agaricales</taxon>
        <taxon>Marasmiineae</taxon>
        <taxon>Mycenaceae</taxon>
        <taxon>Mycena</taxon>
    </lineage>
</organism>
<keyword evidence="2" id="KW-0812">Transmembrane</keyword>
<dbReference type="AlphaFoldDB" id="A0AAD6XST3"/>
<feature type="region of interest" description="Disordered" evidence="1">
    <location>
        <begin position="268"/>
        <end position="290"/>
    </location>
</feature>
<keyword evidence="2" id="KW-0472">Membrane</keyword>
<keyword evidence="4" id="KW-1185">Reference proteome</keyword>
<gene>
    <name evidence="3" type="ORF">B0H15DRAFT_817133</name>
</gene>
<evidence type="ECO:0000256" key="2">
    <source>
        <dbReference type="SAM" id="Phobius"/>
    </source>
</evidence>
<evidence type="ECO:0000313" key="3">
    <source>
        <dbReference type="EMBL" id="KAJ7100744.1"/>
    </source>
</evidence>
<sequence length="411" mass="45572">MVSIQLNSLTTSFHVQKNMSNCDFTQPAAGTITCAFPTYGGFVGRGIPFGLLYTCRDDLKSPRNLTHCFDCSWVPTGLLFPSSAAQADCHLLPPPPMSSRFRILARRLVHNDLPLGAPRLFFMLMSFVFSIVAGGLCLKIWTKHHNTQKELNASLPPGISAMLEYEGQPNSPPFPGTSSQSVSRRADDLDSALPREPPRHVHHLAHRHRHSARPLRDPSALRPPAHQAPGGRSALERDAPAPGRRASRCHGVLRPRQRVPHLFRLHPHWHTPRRRGPGCGGCGRRGARAPGDRAAVPQGALQCVLPLVSVSVCTRGLRRGTNKQFWSRRSSRGRRCSSRSVRAPQRSPRGTSTGKGAPCRGKGPRRSSRWTRRARARGRRRSLCSHRLFDSPAGWRPGIHKGTVYYVRGVW</sequence>
<dbReference type="EMBL" id="JARJCN010000005">
    <property type="protein sequence ID" value="KAJ7100744.1"/>
    <property type="molecule type" value="Genomic_DNA"/>
</dbReference>
<dbReference type="Proteomes" id="UP001222325">
    <property type="component" value="Unassembled WGS sequence"/>
</dbReference>
<protein>
    <submittedName>
        <fullName evidence="3">Uncharacterized protein</fullName>
    </submittedName>
</protein>
<evidence type="ECO:0000313" key="4">
    <source>
        <dbReference type="Proteomes" id="UP001222325"/>
    </source>
</evidence>
<feature type="region of interest" description="Disordered" evidence="1">
    <location>
        <begin position="321"/>
        <end position="378"/>
    </location>
</feature>
<feature type="compositionally biased region" description="Basic residues" evidence="1">
    <location>
        <begin position="362"/>
        <end position="378"/>
    </location>
</feature>
<keyword evidence="2" id="KW-1133">Transmembrane helix</keyword>
<evidence type="ECO:0000256" key="1">
    <source>
        <dbReference type="SAM" id="MobiDB-lite"/>
    </source>
</evidence>
<feature type="compositionally biased region" description="Basic residues" evidence="1">
    <location>
        <begin position="200"/>
        <end position="213"/>
    </location>
</feature>
<feature type="region of interest" description="Disordered" evidence="1">
    <location>
        <begin position="162"/>
        <end position="249"/>
    </location>
</feature>
<comment type="caution">
    <text evidence="3">The sequence shown here is derived from an EMBL/GenBank/DDBJ whole genome shotgun (WGS) entry which is preliminary data.</text>
</comment>